<dbReference type="PANTHER" id="PTHR22848">
    <property type="entry name" value="WD40 REPEAT PROTEIN"/>
    <property type="match status" value="1"/>
</dbReference>
<name>A0A2P6PQG0_ROSCH</name>
<dbReference type="Proteomes" id="UP000238479">
    <property type="component" value="Chromosome 6"/>
</dbReference>
<keyword evidence="3" id="KW-1185">Reference proteome</keyword>
<dbReference type="STRING" id="74649.A0A2P6PQG0"/>
<sequence length="271" mass="29649">MLRGSLPSPASQVDNPLKFGSPPPSSTPELIPVATEASLSSLIPAANGIIPKTPVDSDLILSSTDVILGFSDHASMNHVVGNTATTSIATLVCGDKSMEVVGGVNTSRKIDRKGVIDGFNPDKSKEFQELLYDSAFNIVGYNPFVNLECGPTNSAWLENIQRSAVLPQVAQLKLPRNKWESLYEQMVLEMIELLDIETAHSILRNTQVTCVLKQEQPERYLQLQHLHAGTYFDLNEAYPDSTKEQRHAQTARALAAEVIVVPPSRLMILIC</sequence>
<accession>A0A2P6PQG0</accession>
<organism evidence="2 3">
    <name type="scientific">Rosa chinensis</name>
    <name type="common">China rose</name>
    <dbReference type="NCBI Taxonomy" id="74649"/>
    <lineage>
        <taxon>Eukaryota</taxon>
        <taxon>Viridiplantae</taxon>
        <taxon>Streptophyta</taxon>
        <taxon>Embryophyta</taxon>
        <taxon>Tracheophyta</taxon>
        <taxon>Spermatophyta</taxon>
        <taxon>Magnoliopsida</taxon>
        <taxon>eudicotyledons</taxon>
        <taxon>Gunneridae</taxon>
        <taxon>Pentapetalae</taxon>
        <taxon>rosids</taxon>
        <taxon>fabids</taxon>
        <taxon>Rosales</taxon>
        <taxon>Rosaceae</taxon>
        <taxon>Rosoideae</taxon>
        <taxon>Rosoideae incertae sedis</taxon>
        <taxon>Rosa</taxon>
    </lineage>
</organism>
<dbReference type="AlphaFoldDB" id="A0A2P6PQG0"/>
<gene>
    <name evidence="2" type="ORF">RchiOBHm_Chr6g0269341</name>
</gene>
<dbReference type="Gramene" id="PRQ24161">
    <property type="protein sequence ID" value="PRQ24161"/>
    <property type="gene ID" value="RchiOBHm_Chr6g0269341"/>
</dbReference>
<evidence type="ECO:0000313" key="3">
    <source>
        <dbReference type="Proteomes" id="UP000238479"/>
    </source>
</evidence>
<reference evidence="2 3" key="1">
    <citation type="journal article" date="2018" name="Nat. Genet.">
        <title>The Rosa genome provides new insights in the design of modern roses.</title>
        <authorList>
            <person name="Bendahmane M."/>
        </authorList>
    </citation>
    <scope>NUCLEOTIDE SEQUENCE [LARGE SCALE GENOMIC DNA]</scope>
    <source>
        <strain evidence="3">cv. Old Blush</strain>
    </source>
</reference>
<evidence type="ECO:0000256" key="1">
    <source>
        <dbReference type="SAM" id="MobiDB-lite"/>
    </source>
</evidence>
<protein>
    <submittedName>
        <fullName evidence="2">Uncharacterized protein</fullName>
    </submittedName>
</protein>
<feature type="region of interest" description="Disordered" evidence="1">
    <location>
        <begin position="1"/>
        <end position="28"/>
    </location>
</feature>
<evidence type="ECO:0000313" key="2">
    <source>
        <dbReference type="EMBL" id="PRQ24161.1"/>
    </source>
</evidence>
<dbReference type="GO" id="GO:0000398">
    <property type="term" value="P:mRNA splicing, via spliceosome"/>
    <property type="evidence" value="ECO:0007669"/>
    <property type="project" value="InterPro"/>
</dbReference>
<dbReference type="InterPro" id="IPR045184">
    <property type="entry name" value="SMU1"/>
</dbReference>
<comment type="caution">
    <text evidence="2">The sequence shown here is derived from an EMBL/GenBank/DDBJ whole genome shotgun (WGS) entry which is preliminary data.</text>
</comment>
<proteinExistence type="predicted"/>
<dbReference type="EMBL" id="PDCK01000044">
    <property type="protein sequence ID" value="PRQ24161.1"/>
    <property type="molecule type" value="Genomic_DNA"/>
</dbReference>